<dbReference type="Gene3D" id="4.10.1150.10">
    <property type="entry name" value="AF2212/PG0164-like"/>
    <property type="match status" value="1"/>
</dbReference>
<evidence type="ECO:0000313" key="1">
    <source>
        <dbReference type="EMBL" id="KHD11403.1"/>
    </source>
</evidence>
<dbReference type="InterPro" id="IPR024069">
    <property type="entry name" value="AF2212-like_dom_sf"/>
</dbReference>
<dbReference type="SUPFAM" id="SSF141694">
    <property type="entry name" value="AF2212/PG0164-like"/>
    <property type="match status" value="1"/>
</dbReference>
<protein>
    <submittedName>
        <fullName evidence="1">Uncharacterized protein</fullName>
    </submittedName>
</protein>
<evidence type="ECO:0000313" key="2">
    <source>
        <dbReference type="Proteomes" id="UP000030428"/>
    </source>
</evidence>
<gene>
    <name evidence="1" type="ORF">PN36_11000</name>
</gene>
<dbReference type="Proteomes" id="UP000030428">
    <property type="component" value="Unassembled WGS sequence"/>
</dbReference>
<dbReference type="EMBL" id="JSZA02000033">
    <property type="protein sequence ID" value="KHD11403.1"/>
    <property type="molecule type" value="Genomic_DNA"/>
</dbReference>
<accession>A0A0A6PAK8</accession>
<reference evidence="1 2" key="1">
    <citation type="journal article" date="2016" name="Front. Microbiol.">
        <title>Single-Cell (Meta-)Genomics of a Dimorphic Candidatus Thiomargarita nelsonii Reveals Genomic Plasticity.</title>
        <authorList>
            <person name="Flood B.E."/>
            <person name="Fliss P."/>
            <person name="Jones D.S."/>
            <person name="Dick G.J."/>
            <person name="Jain S."/>
            <person name="Kaster A.K."/>
            <person name="Winkel M."/>
            <person name="Mussmann M."/>
            <person name="Bailey J."/>
        </authorList>
    </citation>
    <scope>NUCLEOTIDE SEQUENCE [LARGE SCALE GENOMIC DNA]</scope>
    <source>
        <strain evidence="1">Hydrate Ridge</strain>
    </source>
</reference>
<organism evidence="1 2">
    <name type="scientific">Candidatus Thiomargarita nelsonii</name>
    <dbReference type="NCBI Taxonomy" id="1003181"/>
    <lineage>
        <taxon>Bacteria</taxon>
        <taxon>Pseudomonadati</taxon>
        <taxon>Pseudomonadota</taxon>
        <taxon>Gammaproteobacteria</taxon>
        <taxon>Thiotrichales</taxon>
        <taxon>Thiotrichaceae</taxon>
        <taxon>Thiomargarita</taxon>
    </lineage>
</organism>
<comment type="caution">
    <text evidence="1">The sequence shown here is derived from an EMBL/GenBank/DDBJ whole genome shotgun (WGS) entry which is preliminary data.</text>
</comment>
<dbReference type="Pfam" id="PF01954">
    <property type="entry name" value="AF2212-like"/>
    <property type="match status" value="1"/>
</dbReference>
<keyword evidence="2" id="KW-1185">Reference proteome</keyword>
<dbReference type="AlphaFoldDB" id="A0A0A6PAK8"/>
<name>A0A0A6PAK8_9GAMM</name>
<sequence>MTLNNIIRVLSANLSESTITAVFEKGIFRPVLPVDTAIAEGEEVQLFVINTTPIPMPLN</sequence>
<dbReference type="InterPro" id="IPR008203">
    <property type="entry name" value="AF2212-like"/>
</dbReference>
<proteinExistence type="predicted"/>